<organism evidence="3 4">
    <name type="scientific">Dreissena polymorpha</name>
    <name type="common">Zebra mussel</name>
    <name type="synonym">Mytilus polymorpha</name>
    <dbReference type="NCBI Taxonomy" id="45954"/>
    <lineage>
        <taxon>Eukaryota</taxon>
        <taxon>Metazoa</taxon>
        <taxon>Spiralia</taxon>
        <taxon>Lophotrochozoa</taxon>
        <taxon>Mollusca</taxon>
        <taxon>Bivalvia</taxon>
        <taxon>Autobranchia</taxon>
        <taxon>Heteroconchia</taxon>
        <taxon>Euheterodonta</taxon>
        <taxon>Imparidentia</taxon>
        <taxon>Neoheterodontei</taxon>
        <taxon>Myida</taxon>
        <taxon>Dreissenoidea</taxon>
        <taxon>Dreissenidae</taxon>
        <taxon>Dreissena</taxon>
    </lineage>
</organism>
<dbReference type="InterPro" id="IPR039512">
    <property type="entry name" value="RCHY1_zinc-ribbon"/>
</dbReference>
<gene>
    <name evidence="3" type="ORF">DPMN_081530</name>
</gene>
<protein>
    <recommendedName>
        <fullName evidence="2">RCHY1 zinc-ribbon domain-containing protein</fullName>
    </recommendedName>
</protein>
<dbReference type="Pfam" id="PF14599">
    <property type="entry name" value="zinc_ribbon_6"/>
    <property type="match status" value="1"/>
</dbReference>
<proteinExistence type="predicted"/>
<evidence type="ECO:0000259" key="2">
    <source>
        <dbReference type="Pfam" id="PF14599"/>
    </source>
</evidence>
<name>A0A9D3Y894_DREPO</name>
<comment type="caution">
    <text evidence="3">The sequence shown here is derived from an EMBL/GenBank/DDBJ whole genome shotgun (WGS) entry which is preliminary data.</text>
</comment>
<feature type="domain" description="RCHY1 zinc-ribbon" evidence="2">
    <location>
        <begin position="21"/>
        <end position="41"/>
    </location>
</feature>
<evidence type="ECO:0000313" key="3">
    <source>
        <dbReference type="EMBL" id="KAH3694091.1"/>
    </source>
</evidence>
<feature type="compositionally biased region" description="Polar residues" evidence="1">
    <location>
        <begin position="78"/>
        <end position="88"/>
    </location>
</feature>
<feature type="region of interest" description="Disordered" evidence="1">
    <location>
        <begin position="63"/>
        <end position="88"/>
    </location>
</feature>
<dbReference type="Proteomes" id="UP000828390">
    <property type="component" value="Unassembled WGS sequence"/>
</dbReference>
<evidence type="ECO:0000256" key="1">
    <source>
        <dbReference type="SAM" id="MobiDB-lite"/>
    </source>
</evidence>
<reference evidence="3" key="1">
    <citation type="journal article" date="2019" name="bioRxiv">
        <title>The Genome of the Zebra Mussel, Dreissena polymorpha: A Resource for Invasive Species Research.</title>
        <authorList>
            <person name="McCartney M.A."/>
            <person name="Auch B."/>
            <person name="Kono T."/>
            <person name="Mallez S."/>
            <person name="Zhang Y."/>
            <person name="Obille A."/>
            <person name="Becker A."/>
            <person name="Abrahante J.E."/>
            <person name="Garbe J."/>
            <person name="Badalamenti J.P."/>
            <person name="Herman A."/>
            <person name="Mangelson H."/>
            <person name="Liachko I."/>
            <person name="Sullivan S."/>
            <person name="Sone E.D."/>
            <person name="Koren S."/>
            <person name="Silverstein K.A.T."/>
            <person name="Beckman K.B."/>
            <person name="Gohl D.M."/>
        </authorList>
    </citation>
    <scope>NUCLEOTIDE SEQUENCE</scope>
    <source>
        <strain evidence="3">Duluth1</strain>
        <tissue evidence="3">Whole animal</tissue>
    </source>
</reference>
<accession>A0A9D3Y894</accession>
<dbReference type="Gene3D" id="2.20.28.10">
    <property type="match status" value="1"/>
</dbReference>
<keyword evidence="4" id="KW-1185">Reference proteome</keyword>
<reference evidence="3" key="2">
    <citation type="submission" date="2020-11" db="EMBL/GenBank/DDBJ databases">
        <authorList>
            <person name="McCartney M.A."/>
            <person name="Auch B."/>
            <person name="Kono T."/>
            <person name="Mallez S."/>
            <person name="Becker A."/>
            <person name="Gohl D.M."/>
            <person name="Silverstein K.A.T."/>
            <person name="Koren S."/>
            <person name="Bechman K.B."/>
            <person name="Herman A."/>
            <person name="Abrahante J.E."/>
            <person name="Garbe J."/>
        </authorList>
    </citation>
    <scope>NUCLEOTIDE SEQUENCE</scope>
    <source>
        <strain evidence="3">Duluth1</strain>
        <tissue evidence="3">Whole animal</tissue>
    </source>
</reference>
<evidence type="ECO:0000313" key="4">
    <source>
        <dbReference type="Proteomes" id="UP000828390"/>
    </source>
</evidence>
<dbReference type="AlphaFoldDB" id="A0A9D3Y894"/>
<dbReference type="EMBL" id="JAIWYP010000016">
    <property type="protein sequence ID" value="KAH3694091.1"/>
    <property type="molecule type" value="Genomic_DNA"/>
</dbReference>
<sequence length="88" mass="9941">MLSSEKFQALLKEVILYFQENKVLFHVIGLKCPKCGSYNTCRSGERYETTNVTPQIQRQMSDVVQEQWSEEAHGQGSDGAQGTRSDVV</sequence>